<accession>A0AAU8FLQ7</accession>
<dbReference type="RefSeq" id="WP_353719658.1">
    <property type="nucleotide sequence ID" value="NZ_CP159289.1"/>
</dbReference>
<feature type="domain" description="Protein FecR C-terminal" evidence="1">
    <location>
        <begin position="6"/>
        <end position="72"/>
    </location>
</feature>
<dbReference type="Pfam" id="PF16344">
    <property type="entry name" value="FecR_C"/>
    <property type="match status" value="1"/>
</dbReference>
<dbReference type="AlphaFoldDB" id="A0AAU8FLQ7"/>
<dbReference type="EMBL" id="CP159289">
    <property type="protein sequence ID" value="XCH24338.1"/>
    <property type="molecule type" value="Genomic_DNA"/>
</dbReference>
<proteinExistence type="predicted"/>
<gene>
    <name evidence="2" type="ORF">ABV298_29210</name>
</gene>
<protein>
    <submittedName>
        <fullName evidence="2">DUF4974 domain-containing protein</fullName>
    </submittedName>
</protein>
<reference evidence="2" key="1">
    <citation type="submission" date="2024-06" db="EMBL/GenBank/DDBJ databases">
        <title>Sequencing and assembly of the genome of Dyadobacter sp. strain 676, a symbiont of Cyamopsis tetragonoloba.</title>
        <authorList>
            <person name="Guro P."/>
            <person name="Sazanova A."/>
            <person name="Kuznetsova I."/>
            <person name="Belimov A."/>
            <person name="Safronova V."/>
        </authorList>
    </citation>
    <scope>NUCLEOTIDE SEQUENCE</scope>
    <source>
        <strain evidence="2">676</strain>
    </source>
</reference>
<organism evidence="2">
    <name type="scientific">Dyadobacter sp. 676</name>
    <dbReference type="NCBI Taxonomy" id="3088362"/>
    <lineage>
        <taxon>Bacteria</taxon>
        <taxon>Pseudomonadati</taxon>
        <taxon>Bacteroidota</taxon>
        <taxon>Cytophagia</taxon>
        <taxon>Cytophagales</taxon>
        <taxon>Spirosomataceae</taxon>
        <taxon>Dyadobacter</taxon>
    </lineage>
</organism>
<dbReference type="InterPro" id="IPR032508">
    <property type="entry name" value="FecR_C"/>
</dbReference>
<sequence>MQKDQVFDDKPVTEAFDALARAYGISVVYNAETLSNCMISAQFGEENLKQRLNAICQAIGAGYNMENGQVVISSRGCN</sequence>
<name>A0AAU8FLQ7_9BACT</name>
<evidence type="ECO:0000313" key="2">
    <source>
        <dbReference type="EMBL" id="XCH24338.1"/>
    </source>
</evidence>
<dbReference type="Gene3D" id="3.55.50.30">
    <property type="match status" value="1"/>
</dbReference>
<evidence type="ECO:0000259" key="1">
    <source>
        <dbReference type="Pfam" id="PF16344"/>
    </source>
</evidence>